<sequence>MNKQTGERLTDEKAHIQQSIQDILLTAVGSRVMRRDYGSYLYKLIDRPISHALTLQISACCVMALKKWEHRIEVTRFLVSFNQDMEKPAITAEIEATIKDGGNTKLKAGIQLV</sequence>
<dbReference type="Gene3D" id="3.10.450.40">
    <property type="match status" value="1"/>
</dbReference>
<proteinExistence type="predicted"/>
<feature type="domain" description="IraD/Gp25-like" evidence="1">
    <location>
        <begin position="11"/>
        <end position="99"/>
    </location>
</feature>
<organism evidence="2 3">
    <name type="scientific">Pasteurella atlantica</name>
    <dbReference type="NCBI Taxonomy" id="2827233"/>
    <lineage>
        <taxon>Bacteria</taxon>
        <taxon>Pseudomonadati</taxon>
        <taxon>Pseudomonadota</taxon>
        <taxon>Gammaproteobacteria</taxon>
        <taxon>Pasteurellales</taxon>
        <taxon>Pasteurellaceae</taxon>
        <taxon>Pasteurella</taxon>
    </lineage>
</organism>
<gene>
    <name evidence="2" type="ORF">QJU78_10190</name>
</gene>
<accession>A0AAW8CS81</accession>
<evidence type="ECO:0000313" key="2">
    <source>
        <dbReference type="EMBL" id="MDP8188121.1"/>
    </source>
</evidence>
<dbReference type="RefSeq" id="WP_211597592.1">
    <property type="nucleotide sequence ID" value="NZ_JAGRQI010000006.1"/>
</dbReference>
<dbReference type="Pfam" id="PF04965">
    <property type="entry name" value="GPW_gp25"/>
    <property type="match status" value="1"/>
</dbReference>
<reference evidence="2" key="1">
    <citation type="journal article" date="2023" name="Front. Microbiol.">
        <title>Phylogeography and host specificity of Pasteurellaceae pathogenic to sea-farmed fish in the north-east Atlantic.</title>
        <authorList>
            <person name="Gulla S."/>
            <person name="Colquhoun D.J."/>
            <person name="Olsen A.B."/>
            <person name="Spilsberg B."/>
            <person name="Lagesen K."/>
            <person name="Aakesson C.P."/>
            <person name="Strom S."/>
            <person name="Manji F."/>
            <person name="Birkbeck T.H."/>
            <person name="Nilsen H.K."/>
        </authorList>
    </citation>
    <scope>NUCLEOTIDE SEQUENCE</scope>
    <source>
        <strain evidence="2">VIB1234</strain>
    </source>
</reference>
<dbReference type="SUPFAM" id="SSF160719">
    <property type="entry name" value="gpW/gp25-like"/>
    <property type="match status" value="1"/>
</dbReference>
<dbReference type="Proteomes" id="UP001230466">
    <property type="component" value="Unassembled WGS sequence"/>
</dbReference>
<dbReference type="EMBL" id="JASAYJ010000030">
    <property type="protein sequence ID" value="MDP8188121.1"/>
    <property type="molecule type" value="Genomic_DNA"/>
</dbReference>
<protein>
    <submittedName>
        <fullName evidence="2">GPW/gp25 family protein</fullName>
    </submittedName>
</protein>
<comment type="caution">
    <text evidence="2">The sequence shown here is derived from an EMBL/GenBank/DDBJ whole genome shotgun (WGS) entry which is preliminary data.</text>
</comment>
<evidence type="ECO:0000313" key="3">
    <source>
        <dbReference type="Proteomes" id="UP001230466"/>
    </source>
</evidence>
<dbReference type="InterPro" id="IPR007048">
    <property type="entry name" value="IraD/Gp25-like"/>
</dbReference>
<dbReference type="AlphaFoldDB" id="A0AAW8CS81"/>
<name>A0AAW8CS81_9PAST</name>
<evidence type="ECO:0000259" key="1">
    <source>
        <dbReference type="Pfam" id="PF04965"/>
    </source>
</evidence>